<feature type="region of interest" description="Disordered" evidence="2">
    <location>
        <begin position="1787"/>
        <end position="1866"/>
    </location>
</feature>
<evidence type="ECO:0000313" key="5">
    <source>
        <dbReference type="EMBL" id="GEU91077.1"/>
    </source>
</evidence>
<evidence type="ECO:0000256" key="2">
    <source>
        <dbReference type="SAM" id="MobiDB-lite"/>
    </source>
</evidence>
<keyword evidence="1" id="KW-0175">Coiled coil</keyword>
<feature type="domain" description="Retroviral polymerase SH3-like" evidence="4">
    <location>
        <begin position="688"/>
        <end position="736"/>
    </location>
</feature>
<feature type="region of interest" description="Disordered" evidence="2">
    <location>
        <begin position="1585"/>
        <end position="1649"/>
    </location>
</feature>
<protein>
    <recommendedName>
        <fullName evidence="6">Retrovirus-related Pol polyprotein from transposon TNT 1-94</fullName>
    </recommendedName>
</protein>
<dbReference type="InterPro" id="IPR043502">
    <property type="entry name" value="DNA/RNA_pol_sf"/>
</dbReference>
<evidence type="ECO:0000259" key="3">
    <source>
        <dbReference type="Pfam" id="PF07727"/>
    </source>
</evidence>
<dbReference type="InterPro" id="IPR013103">
    <property type="entry name" value="RVT_2"/>
</dbReference>
<dbReference type="EMBL" id="BKCJ010010326">
    <property type="protein sequence ID" value="GEU91077.1"/>
    <property type="molecule type" value="Genomic_DNA"/>
</dbReference>
<dbReference type="SUPFAM" id="SSF56672">
    <property type="entry name" value="DNA/RNA polymerases"/>
    <property type="match status" value="1"/>
</dbReference>
<feature type="compositionally biased region" description="Low complexity" evidence="2">
    <location>
        <begin position="1819"/>
        <end position="1835"/>
    </location>
</feature>
<accession>A0A6L2NZM8</accession>
<dbReference type="InterPro" id="IPR057670">
    <property type="entry name" value="SH3_retrovirus"/>
</dbReference>
<evidence type="ECO:0008006" key="6">
    <source>
        <dbReference type="Google" id="ProtNLM"/>
    </source>
</evidence>
<dbReference type="InterPro" id="IPR003903">
    <property type="entry name" value="UIM_dom"/>
</dbReference>
<dbReference type="Pfam" id="PF14223">
    <property type="entry name" value="Retrotran_gag_2"/>
    <property type="match status" value="1"/>
</dbReference>
<sequence>MFKSDLSSCAGSDLGQRVNVSCRWRVGSSELQGPTWHHAGRRRSSWIRRPRTYDDLNDNEKKRFDVDVRATNMVLQGLPKDIYKFINHNIKAKAIWDNVKMLLAGSKLTKEDRESQLYDKFERFKMLPGEIMNEYYIRFHKLVNDMRNIKMTMPNIQLNSKFVNNMSPEWDRFVTAVKLNKGLKETNHEQLYAYLKQHEKHAAQDRLIIERITPATNDQLAFVSSRNFAQGNGVAGNGGAQDEHEIHNEVQQKNIIDSIRDHMGNSNVTPYEQYLSVNDIFGVPSCASSVSNDAYVLHDNVAYVPLDPLVTELNIYKEQVVIYEQHASDDTSNLDYKSLDSQNLQLKESVTALQERLQNFKAENEKVKLHYQELFNSIKITRVQTINKITSLQNKIENLKTQLKGKMTCVTSNDATPKVPACAKYAIDVQLIPPRQRNNRVVHHGYLNRLRDALDILCEIVEEARNKLPSNNNLDYACIYTKQSQELLKIMSASCPKADNKLGTIIATTPVTRKKHVTFADPLETSSNNPPKIVKQQTVQKTNIPILHSTREFYKKFIGTVRLGNNHFGAIMGYGDYVLGDSVISRVYYVEGLGHNLFSVGQFCDSDLEIAFRKHTYFVRDLDGVNLIKGSRGSNLYTISVEDMMRSSPICLLSKALKNKAWLWHRRLNHLNFGTINDLARKDLVKGLPSEDLGKLKAKADIGLFGGYTPNRKGYRIYNKRTRQIMETIHVTFDELTGQTPMFDEYFKLSIFDQQVPPALAVHILVNPPYPSVSISVDQDAPLEGHSLSSLDHQYSYVHHGVAADHYFEVDHFAPADNEPFVNIFAPDPCSEASSSGEISIADSNQSTQPHKHLRKWTDSHPIYNIIGNLSRHVSTQKQLATDALWCSYNSILSKVEPKSSKSAVTEDCWFEAMQEEIHELIVCKYGISTTSRLCHDYCSQMAKGYSLEEGIDFEESFAPVARLEAIRIFISNAGSKNMMVYQMDVKTAFLNGELKEEVYVSQPEGFVDPNRPNHVYRLKKAFYGLKHALRAWYDTFPRFLLANGFSKGVVDPTLFIQKIGKHTLHVQIYIDDIIFSSTDPRDCDRFSKEISFKFQMSMMGQMSFFIGLKVSQNPRGIFINQSKYAYEILKKFDFHKSDPVNTPMVERSKLEEDLSGILVDQTRYHSMIGFLMYLTSRTINMGLWYPKDTVMALTAYGDADHAGCQDTRKSTSGSAQFLGDKEQVENGVVELYFVREEYQLADIFTKALPIEQFEFILPRLGMKYTMANMNVLTNDAPAIAPPTKTDDQIFSLSKWVPIGKINCVLDVQKSQRNPIFSIVVALLKNTNFYRAFTASSTIPAIYIQQFWDTMCFDSSTRKNLTTASRGKKKSSHLLIPSVRFVGKDGRELFEMLIPSALLTEAIKRAPYYSGYLEHFAEYQRYLDEEHDEAEKEEAITESLNATKDWIVLEIIKINQKPDNIYTRSKATKKARSGTGKVTKKRMPKSPLQLVDEFVDEGVPGKEPAYDDEEANLQRVLELSLKEKENQGPARLMVIREPDPGRIKLLPDVQGKGKEKVVDEQAAHDLLTFQTPKRKSPADQFVFQRRTPIPTEPSEHVESLSLDEKVPEINTGDQDEGHAGPNSGKHDGGHAGSNPGDAVESQPQSSHMVHAGPNLEHFLMEKPQEEEHEKTNIESEVQSMVTVPIHQNTSSVPPMTTPVIDHAVSQPVSTTVSKAVYEIVTDAVDWAMQAPLRARFSDLPAVDMKEILQQLMFEDKSYEAYEDHTNLFDVLQKSLERDYSNQILSDLEATRQKKRNRRDLPRTPSGSPPLQPPPPPPLADASGAPGTSGASGSSQLPPPHPLPSTGTSRSAQQQGSDQVKIDVSRPLPFGGPPSHVTIQTQFFFNKDLEYLRYDNKGSSHVLSISKMKAARYLDFGLELLVPEQLWIDDVYTYDISAKYGISHCIVSIKVYSRYGYDYLSEIVLQRADFQERMITEKYFKNLHPSDFEDLNLLLLQGHLDHLPGFDKRYEFKHDYTNTESPRAVIFPVNNNVRKIMRFNKIYKFSDGTLTCILEALDYRVKEFKIKRLNPDINMRFWTQKDVARSKEFIAAIERRLNMIRIYQNLEYFVGGRVCDIEYRLLQRTK</sequence>
<dbReference type="Pfam" id="PF25597">
    <property type="entry name" value="SH3_retrovirus"/>
    <property type="match status" value="1"/>
</dbReference>
<proteinExistence type="predicted"/>
<feature type="coiled-coil region" evidence="1">
    <location>
        <begin position="336"/>
        <end position="402"/>
    </location>
</feature>
<evidence type="ECO:0000259" key="4">
    <source>
        <dbReference type="Pfam" id="PF25597"/>
    </source>
</evidence>
<reference evidence="5" key="1">
    <citation type="journal article" date="2019" name="Sci. Rep.">
        <title>Draft genome of Tanacetum cinerariifolium, the natural source of mosquito coil.</title>
        <authorList>
            <person name="Yamashiro T."/>
            <person name="Shiraishi A."/>
            <person name="Satake H."/>
            <person name="Nakayama K."/>
        </authorList>
    </citation>
    <scope>NUCLEOTIDE SEQUENCE</scope>
</reference>
<feature type="compositionally biased region" description="Basic and acidic residues" evidence="2">
    <location>
        <begin position="1593"/>
        <end position="1607"/>
    </location>
</feature>
<dbReference type="PANTHER" id="PTHR11439:SF463">
    <property type="entry name" value="REVERSE TRANSCRIPTASE TY1_COPIA-TYPE DOMAIN-CONTAINING PROTEIN"/>
    <property type="match status" value="1"/>
</dbReference>
<feature type="compositionally biased region" description="Pro residues" evidence="2">
    <location>
        <begin position="1806"/>
        <end position="1818"/>
    </location>
</feature>
<feature type="domain" description="Reverse transcriptase Ty1/copia-type" evidence="3">
    <location>
        <begin position="942"/>
        <end position="1146"/>
    </location>
</feature>
<name>A0A6L2NZM8_TANCI</name>
<gene>
    <name evidence="5" type="ORF">Tci_063055</name>
</gene>
<dbReference type="Pfam" id="PF07727">
    <property type="entry name" value="RVT_2"/>
    <property type="match status" value="1"/>
</dbReference>
<dbReference type="PROSITE" id="PS50330">
    <property type="entry name" value="UIM"/>
    <property type="match status" value="1"/>
</dbReference>
<dbReference type="PANTHER" id="PTHR11439">
    <property type="entry name" value="GAG-POL-RELATED RETROTRANSPOSON"/>
    <property type="match status" value="1"/>
</dbReference>
<evidence type="ECO:0000256" key="1">
    <source>
        <dbReference type="SAM" id="Coils"/>
    </source>
</evidence>
<organism evidence="5">
    <name type="scientific">Tanacetum cinerariifolium</name>
    <name type="common">Dalmatian daisy</name>
    <name type="synonym">Chrysanthemum cinerariifolium</name>
    <dbReference type="NCBI Taxonomy" id="118510"/>
    <lineage>
        <taxon>Eukaryota</taxon>
        <taxon>Viridiplantae</taxon>
        <taxon>Streptophyta</taxon>
        <taxon>Embryophyta</taxon>
        <taxon>Tracheophyta</taxon>
        <taxon>Spermatophyta</taxon>
        <taxon>Magnoliopsida</taxon>
        <taxon>eudicotyledons</taxon>
        <taxon>Gunneridae</taxon>
        <taxon>Pentapetalae</taxon>
        <taxon>asterids</taxon>
        <taxon>campanulids</taxon>
        <taxon>Asterales</taxon>
        <taxon>Asteraceae</taxon>
        <taxon>Asteroideae</taxon>
        <taxon>Anthemideae</taxon>
        <taxon>Anthemidinae</taxon>
        <taxon>Tanacetum</taxon>
    </lineage>
</organism>
<comment type="caution">
    <text evidence="5">The sequence shown here is derived from an EMBL/GenBank/DDBJ whole genome shotgun (WGS) entry which is preliminary data.</text>
</comment>